<dbReference type="Gene3D" id="4.10.410.10">
    <property type="entry name" value="Pancreatic trypsin inhibitor Kunitz domain"/>
    <property type="match status" value="2"/>
</dbReference>
<reference evidence="3" key="1">
    <citation type="submission" date="2012-12" db="EMBL/GenBank/DDBJ databases">
        <title>Identification and characterization of a phenylalanine ammonia-lyase gene family in Isatis indigotica Fort.</title>
        <authorList>
            <person name="Liu Q."/>
            <person name="Chen J."/>
            <person name="Zhou X."/>
            <person name="Di P."/>
            <person name="Xiao Y."/>
            <person name="Xuan H."/>
            <person name="Zhang L."/>
            <person name="Chen W."/>
        </authorList>
    </citation>
    <scope>NUCLEOTIDE SEQUENCE</scope>
    <source>
        <tissue evidence="3">Salivary gland</tissue>
    </source>
</reference>
<evidence type="ECO:0000313" key="3">
    <source>
        <dbReference type="EMBL" id="JAA70008.1"/>
    </source>
</evidence>
<keyword evidence="1" id="KW-0732">Signal</keyword>
<dbReference type="GO" id="GO:0004867">
    <property type="term" value="F:serine-type endopeptidase inhibitor activity"/>
    <property type="evidence" value="ECO:0007669"/>
    <property type="project" value="InterPro"/>
</dbReference>
<organism evidence="3">
    <name type="scientific">Ixodes ricinus</name>
    <name type="common">Common tick</name>
    <name type="synonym">Acarus ricinus</name>
    <dbReference type="NCBI Taxonomy" id="34613"/>
    <lineage>
        <taxon>Eukaryota</taxon>
        <taxon>Metazoa</taxon>
        <taxon>Ecdysozoa</taxon>
        <taxon>Arthropoda</taxon>
        <taxon>Chelicerata</taxon>
        <taxon>Arachnida</taxon>
        <taxon>Acari</taxon>
        <taxon>Parasitiformes</taxon>
        <taxon>Ixodida</taxon>
        <taxon>Ixodoidea</taxon>
        <taxon>Ixodidae</taxon>
        <taxon>Ixodinae</taxon>
        <taxon>Ixodes</taxon>
    </lineage>
</organism>
<feature type="domain" description="BPTI/Kunitz inhibitor" evidence="2">
    <location>
        <begin position="149"/>
        <end position="213"/>
    </location>
</feature>
<proteinExistence type="evidence at transcript level"/>
<dbReference type="EMBL" id="GADI01003800">
    <property type="protein sequence ID" value="JAA70008.1"/>
    <property type="molecule type" value="mRNA"/>
</dbReference>
<dbReference type="AlphaFoldDB" id="A0A0K8RGL3"/>
<feature type="signal peptide" evidence="1">
    <location>
        <begin position="1"/>
        <end position="18"/>
    </location>
</feature>
<name>A0A0K8RGL3_IXORI</name>
<protein>
    <submittedName>
        <fullName evidence="3">Putative salivary kunitz domain protein</fullName>
    </submittedName>
</protein>
<dbReference type="PROSITE" id="PS50279">
    <property type="entry name" value="BPTI_KUNITZ_2"/>
    <property type="match status" value="1"/>
</dbReference>
<sequence>MKTIVFAICFGIVSVCLGDSDTTEDGNSWPSICLEDIGNSSCTGNDLTNLKWRFNNVKKDCHPDLICPESKNRFESERECMKACLHVDKMCSCIRQKENCEGKAKFWAWNYDGKTCTRNEHCRRTMFDFTSEKQCKTLCMKQQYRKECCSPQPRSNYQDTCDPKDYEQRWYFNGQRCRYFVYFNCSEKGSPIDPEQSDKGNNFFSEQQCKIACMSPEKLTCPKNK</sequence>
<dbReference type="SUPFAM" id="SSF57362">
    <property type="entry name" value="BPTI-like"/>
    <property type="match status" value="1"/>
</dbReference>
<evidence type="ECO:0000256" key="1">
    <source>
        <dbReference type="SAM" id="SignalP"/>
    </source>
</evidence>
<feature type="chain" id="PRO_5005517909" evidence="1">
    <location>
        <begin position="19"/>
        <end position="225"/>
    </location>
</feature>
<dbReference type="SMART" id="SM00131">
    <property type="entry name" value="KU"/>
    <property type="match status" value="2"/>
</dbReference>
<accession>A0A0K8RGL3</accession>
<dbReference type="InterPro" id="IPR036880">
    <property type="entry name" value="Kunitz_BPTI_sf"/>
</dbReference>
<evidence type="ECO:0000259" key="2">
    <source>
        <dbReference type="PROSITE" id="PS50279"/>
    </source>
</evidence>
<dbReference type="InterPro" id="IPR002223">
    <property type="entry name" value="Kunitz_BPTI"/>
</dbReference>